<keyword evidence="1" id="KW-0963">Cytoplasm</keyword>
<dbReference type="SUPFAM" id="SSF53098">
    <property type="entry name" value="Ribonuclease H-like"/>
    <property type="match status" value="1"/>
</dbReference>
<dbReference type="AlphaFoldDB" id="W1P1A6"/>
<dbReference type="GO" id="GO:0000967">
    <property type="term" value="P:rRNA 5'-end processing"/>
    <property type="evidence" value="ECO:0000318"/>
    <property type="project" value="GO_Central"/>
</dbReference>
<keyword evidence="7" id="KW-1185">Reference proteome</keyword>
<dbReference type="Gramene" id="ERN00720">
    <property type="protein sequence ID" value="ERN00720"/>
    <property type="gene ID" value="AMTR_s00106p00098180"/>
</dbReference>
<keyword evidence="4" id="KW-0378">Hydrolase</keyword>
<dbReference type="Proteomes" id="UP000017836">
    <property type="component" value="Unassembled WGS sequence"/>
</dbReference>
<evidence type="ECO:0000256" key="1">
    <source>
        <dbReference type="ARBA" id="ARBA00022490"/>
    </source>
</evidence>
<keyword evidence="2" id="KW-0690">Ribosome biogenesis</keyword>
<feature type="domain" description="YqgF/RNase H-like" evidence="5">
    <location>
        <begin position="88"/>
        <end position="188"/>
    </location>
</feature>
<dbReference type="PANTHER" id="PTHR33317">
    <property type="entry name" value="POLYNUCLEOTIDYL TRANSFERASE, RIBONUCLEASE H-LIKE SUPERFAMILY PROTEIN"/>
    <property type="match status" value="1"/>
</dbReference>
<evidence type="ECO:0000256" key="4">
    <source>
        <dbReference type="ARBA" id="ARBA00022801"/>
    </source>
</evidence>
<dbReference type="SMART" id="SM00732">
    <property type="entry name" value="YqgFc"/>
    <property type="match status" value="1"/>
</dbReference>
<dbReference type="GO" id="GO:0004518">
    <property type="term" value="F:nuclease activity"/>
    <property type="evidence" value="ECO:0007669"/>
    <property type="project" value="UniProtKB-KW"/>
</dbReference>
<dbReference type="InterPro" id="IPR005227">
    <property type="entry name" value="YqgF"/>
</dbReference>
<dbReference type="Pfam" id="PF03652">
    <property type="entry name" value="RuvX"/>
    <property type="match status" value="1"/>
</dbReference>
<name>W1P1A6_AMBTC</name>
<dbReference type="GO" id="GO:0016787">
    <property type="term" value="F:hydrolase activity"/>
    <property type="evidence" value="ECO:0007669"/>
    <property type="project" value="UniProtKB-KW"/>
</dbReference>
<keyword evidence="3" id="KW-0540">Nuclease</keyword>
<protein>
    <recommendedName>
        <fullName evidence="5">YqgF/RNase H-like domain-containing protein</fullName>
    </recommendedName>
</protein>
<evidence type="ECO:0000313" key="7">
    <source>
        <dbReference type="Proteomes" id="UP000017836"/>
    </source>
</evidence>
<reference evidence="7" key="1">
    <citation type="journal article" date="2013" name="Science">
        <title>The Amborella genome and the evolution of flowering plants.</title>
        <authorList>
            <consortium name="Amborella Genome Project"/>
        </authorList>
    </citation>
    <scope>NUCLEOTIDE SEQUENCE [LARGE SCALE GENOMIC DNA]</scope>
</reference>
<dbReference type="PANTHER" id="PTHR33317:SF4">
    <property type="entry name" value="POLYNUCLEOTIDYL TRANSFERASE, RIBONUCLEASE H-LIKE SUPERFAMILY PROTEIN"/>
    <property type="match status" value="1"/>
</dbReference>
<evidence type="ECO:0000256" key="3">
    <source>
        <dbReference type="ARBA" id="ARBA00022722"/>
    </source>
</evidence>
<dbReference type="EMBL" id="KI394815">
    <property type="protein sequence ID" value="ERN00720.1"/>
    <property type="molecule type" value="Genomic_DNA"/>
</dbReference>
<evidence type="ECO:0000259" key="5">
    <source>
        <dbReference type="SMART" id="SM00732"/>
    </source>
</evidence>
<dbReference type="InterPro" id="IPR006641">
    <property type="entry name" value="YqgF/RNaseH-like_dom"/>
</dbReference>
<dbReference type="CDD" id="cd16964">
    <property type="entry name" value="YqgF"/>
    <property type="match status" value="1"/>
</dbReference>
<proteinExistence type="predicted"/>
<dbReference type="InterPro" id="IPR037027">
    <property type="entry name" value="YqgF/RNaseH-like_dom_sf"/>
</dbReference>
<accession>W1P1A6</accession>
<dbReference type="HOGENOM" id="CLU_1172077_0_0_1"/>
<dbReference type="Gene3D" id="3.30.420.140">
    <property type="entry name" value="YqgF/RNase H-like domain"/>
    <property type="match status" value="1"/>
</dbReference>
<evidence type="ECO:0000256" key="2">
    <source>
        <dbReference type="ARBA" id="ARBA00022517"/>
    </source>
</evidence>
<dbReference type="eggNOG" id="KOG0228">
    <property type="taxonomic scope" value="Eukaryota"/>
</dbReference>
<gene>
    <name evidence="6" type="ORF">AMTR_s00106p00098180</name>
</gene>
<evidence type="ECO:0000313" key="6">
    <source>
        <dbReference type="EMBL" id="ERN00720.1"/>
    </source>
</evidence>
<dbReference type="STRING" id="13333.W1P1A6"/>
<sequence length="237" mass="26167">MQCVMIHQPIGRSFTVLSFPRPHKTLKEIHVFAPKFGVSVLSLFRVSNGDLPVNEAKVGADRFGVKIVDEELLPNATKKRRNPNFRGGFSLGVDIGGSRTGVAVSKGFVPRPLTVLELRGHKLESRLLEIAAQEEADELIIGIPISGNGKETSESNKIRSIVGRLAIQAAERGWRVYLQDEHGTSQEALDLMIDMGVNKSNRKDRVDAYAAMDVKLSSFFQRVWNSKKSSGEGLLRT</sequence>
<dbReference type="InterPro" id="IPR012337">
    <property type="entry name" value="RNaseH-like_sf"/>
</dbReference>
<organism evidence="6 7">
    <name type="scientific">Amborella trichopoda</name>
    <dbReference type="NCBI Taxonomy" id="13333"/>
    <lineage>
        <taxon>Eukaryota</taxon>
        <taxon>Viridiplantae</taxon>
        <taxon>Streptophyta</taxon>
        <taxon>Embryophyta</taxon>
        <taxon>Tracheophyta</taxon>
        <taxon>Spermatophyta</taxon>
        <taxon>Magnoliopsida</taxon>
        <taxon>Amborellales</taxon>
        <taxon>Amborellaceae</taxon>
        <taxon>Amborella</taxon>
    </lineage>
</organism>